<sequence>MSTTADTPSKVSSGFMFQAVASFIISLSGLMIGIAVLPIDPWIRGFLAVAALFLVSSTITISKVIRDREEASVVYRRVDQARLEKMLADYDPLREANLSGPPPGASMYAGRPPEHRR</sequence>
<evidence type="ECO:0000256" key="1">
    <source>
        <dbReference type="SAM" id="MobiDB-lite"/>
    </source>
</evidence>
<keyword evidence="5" id="KW-1185">Reference proteome</keyword>
<keyword evidence="2" id="KW-0812">Transmembrane</keyword>
<dbReference type="PANTHER" id="PTHR37290:SF1">
    <property type="entry name" value="INNER MEMBRANE PROTEIN YIAA"/>
    <property type="match status" value="1"/>
</dbReference>
<accession>A0A7L4YJ36</accession>
<reference evidence="4 5" key="1">
    <citation type="journal article" date="2018" name="Int. J. Syst. Evol. Microbiol.">
        <title>Epidermidibacterium keratini gen. nov., sp. nov., a member of the family Sporichthyaceae, isolated from keratin epidermis.</title>
        <authorList>
            <person name="Lee D.G."/>
            <person name="Trujillo M.E."/>
            <person name="Kang S."/>
            <person name="Nam J.J."/>
            <person name="Kim Y.J."/>
        </authorList>
    </citation>
    <scope>NUCLEOTIDE SEQUENCE [LARGE SCALE GENOMIC DNA]</scope>
    <source>
        <strain evidence="4 5">EPI-7</strain>
    </source>
</reference>
<dbReference type="Proteomes" id="UP000463857">
    <property type="component" value="Chromosome"/>
</dbReference>
<organism evidence="4 5">
    <name type="scientific">Epidermidibacterium keratini</name>
    <dbReference type="NCBI Taxonomy" id="1891644"/>
    <lineage>
        <taxon>Bacteria</taxon>
        <taxon>Bacillati</taxon>
        <taxon>Actinomycetota</taxon>
        <taxon>Actinomycetes</taxon>
        <taxon>Sporichthyales</taxon>
        <taxon>Sporichthyaceae</taxon>
        <taxon>Epidermidibacterium</taxon>
    </lineage>
</organism>
<dbReference type="GO" id="GO:0005886">
    <property type="term" value="C:plasma membrane"/>
    <property type="evidence" value="ECO:0007669"/>
    <property type="project" value="TreeGrafter"/>
</dbReference>
<dbReference type="OrthoDB" id="3296350at2"/>
<feature type="region of interest" description="Disordered" evidence="1">
    <location>
        <begin position="94"/>
        <end position="117"/>
    </location>
</feature>
<evidence type="ECO:0000313" key="5">
    <source>
        <dbReference type="Proteomes" id="UP000463857"/>
    </source>
</evidence>
<dbReference type="InParanoid" id="A0A7L4YJ36"/>
<dbReference type="KEGG" id="eke:EK0264_00605"/>
<dbReference type="AlphaFoldDB" id="A0A7L4YJ36"/>
<protein>
    <recommendedName>
        <fullName evidence="3">YiaAB two helix domain-containing protein</fullName>
    </recommendedName>
</protein>
<dbReference type="GO" id="GO:0006974">
    <property type="term" value="P:DNA damage response"/>
    <property type="evidence" value="ECO:0007669"/>
    <property type="project" value="TreeGrafter"/>
</dbReference>
<keyword evidence="2" id="KW-0472">Membrane</keyword>
<feature type="transmembrane region" description="Helical" evidence="2">
    <location>
        <begin position="42"/>
        <end position="61"/>
    </location>
</feature>
<dbReference type="InterPro" id="IPR038972">
    <property type="entry name" value="YiaA-like"/>
</dbReference>
<feature type="domain" description="YiaAB two helix" evidence="3">
    <location>
        <begin position="15"/>
        <end position="67"/>
    </location>
</feature>
<evidence type="ECO:0000256" key="2">
    <source>
        <dbReference type="SAM" id="Phobius"/>
    </source>
</evidence>
<dbReference type="PANTHER" id="PTHR37290">
    <property type="entry name" value="INNER MEMBRANE PROTEIN YIAA-RELATED"/>
    <property type="match status" value="1"/>
</dbReference>
<dbReference type="EMBL" id="CP047156">
    <property type="protein sequence ID" value="QHB98942.1"/>
    <property type="molecule type" value="Genomic_DNA"/>
</dbReference>
<keyword evidence="2" id="KW-1133">Transmembrane helix</keyword>
<dbReference type="InterPro" id="IPR008024">
    <property type="entry name" value="YiaAB"/>
</dbReference>
<dbReference type="Pfam" id="PF05360">
    <property type="entry name" value="YiaAB"/>
    <property type="match status" value="1"/>
</dbReference>
<proteinExistence type="predicted"/>
<name>A0A7L4YJ36_9ACTN</name>
<evidence type="ECO:0000259" key="3">
    <source>
        <dbReference type="Pfam" id="PF05360"/>
    </source>
</evidence>
<feature type="transmembrane region" description="Helical" evidence="2">
    <location>
        <begin position="15"/>
        <end position="36"/>
    </location>
</feature>
<evidence type="ECO:0000313" key="4">
    <source>
        <dbReference type="EMBL" id="QHB98942.1"/>
    </source>
</evidence>
<gene>
    <name evidence="4" type="ORF">EK0264_00605</name>
</gene>